<feature type="region of interest" description="Disordered" evidence="1">
    <location>
        <begin position="77"/>
        <end position="96"/>
    </location>
</feature>
<dbReference type="HOGENOM" id="CLU_2056422_0_0_11"/>
<evidence type="ECO:0000256" key="1">
    <source>
        <dbReference type="SAM" id="MobiDB-lite"/>
    </source>
</evidence>
<feature type="region of interest" description="Disordered" evidence="1">
    <location>
        <begin position="36"/>
        <end position="72"/>
    </location>
</feature>
<dbReference type="AlphaFoldDB" id="A0A075UYB0"/>
<reference evidence="2 3" key="1">
    <citation type="journal article" date="2014" name="J. Biotechnol.">
        <title>Complete genome sequence of the actinobacterium Amycolatopsis japonica MG417-CF17(T) (=DSM 44213T) producing (S,S)-N,N'-ethylenediaminedisuccinic acid.</title>
        <authorList>
            <person name="Stegmann E."/>
            <person name="Albersmeier A."/>
            <person name="Spohn M."/>
            <person name="Gert H."/>
            <person name="Weber T."/>
            <person name="Wohlleben W."/>
            <person name="Kalinowski J."/>
            <person name="Ruckert C."/>
        </authorList>
    </citation>
    <scope>NUCLEOTIDE SEQUENCE [LARGE SCALE GENOMIC DNA]</scope>
    <source>
        <strain evidence="3">MG417-CF17 (DSM 44213)</strain>
    </source>
</reference>
<proteinExistence type="predicted"/>
<keyword evidence="3" id="KW-1185">Reference proteome</keyword>
<accession>A0A075UYB0</accession>
<evidence type="ECO:0000313" key="3">
    <source>
        <dbReference type="Proteomes" id="UP000028492"/>
    </source>
</evidence>
<dbReference type="STRING" id="208439.AJAP_23005"/>
<protein>
    <submittedName>
        <fullName evidence="2">Uncharacterized protein</fullName>
    </submittedName>
</protein>
<name>A0A075UYB0_9PSEU</name>
<dbReference type="Proteomes" id="UP000028492">
    <property type="component" value="Chromosome"/>
</dbReference>
<organism evidence="2 3">
    <name type="scientific">Amycolatopsis japonica</name>
    <dbReference type="NCBI Taxonomy" id="208439"/>
    <lineage>
        <taxon>Bacteria</taxon>
        <taxon>Bacillati</taxon>
        <taxon>Actinomycetota</taxon>
        <taxon>Actinomycetes</taxon>
        <taxon>Pseudonocardiales</taxon>
        <taxon>Pseudonocardiaceae</taxon>
        <taxon>Amycolatopsis</taxon>
        <taxon>Amycolatopsis japonica group</taxon>
    </lineage>
</organism>
<evidence type="ECO:0000313" key="2">
    <source>
        <dbReference type="EMBL" id="AIG77456.1"/>
    </source>
</evidence>
<dbReference type="EMBL" id="CP008953">
    <property type="protein sequence ID" value="AIG77456.1"/>
    <property type="molecule type" value="Genomic_DNA"/>
</dbReference>
<gene>
    <name evidence="2" type="ORF">AJAP_23005</name>
</gene>
<dbReference type="KEGG" id="aja:AJAP_23005"/>
<sequence length="119" mass="11796">MAPPPLSKEVRVGRWSTATGAGETAAVLSTTRATGSGDIEITDAGGALTEPPGVPGGSGVSGVPDRIRGGSGEWKVVSGEERDEATVGRLGGGSSARATKIGASACSCGDSSRRRRTGR</sequence>